<dbReference type="PANTHER" id="PTHR30383:SF5">
    <property type="entry name" value="SGNH HYDROLASE-TYPE ESTERASE DOMAIN-CONTAINING PROTEIN"/>
    <property type="match status" value="1"/>
</dbReference>
<sequence length="306" mass="32211">MAFPQAKEGGRRTCRVVGAAALGLCLTVSAASALAEGAATVVSPPHPPASATGAAPLEGVDLSLSPECRVPGSKLYTLARLAAVKHALKEKRPVRVLSVGSSSSGLGASASYPVRLENALERSLPNVDVQIDSRGLSGEVASGAGDRLRTIVADVEPDLVVWQVGTNDALARVDADAFADALKDTVEWIKSHHIDVVLIDPLFTQSVADDESYNGLVHKVQDVAVAQGVPLVRRYEAMRFLSASADKGTETHMLGRHFRLNDLGLRCMAEHVTRAITLSLLQPDLAAAPTTEPQPKKAEPEKPAGQ</sequence>
<dbReference type="InterPro" id="IPR057572">
    <property type="entry name" value="NonGDSL"/>
</dbReference>
<organism evidence="4 5">
    <name type="scientific">Methylobacterium brachythecii</name>
    <dbReference type="NCBI Taxonomy" id="1176177"/>
    <lineage>
        <taxon>Bacteria</taxon>
        <taxon>Pseudomonadati</taxon>
        <taxon>Pseudomonadota</taxon>
        <taxon>Alphaproteobacteria</taxon>
        <taxon>Hyphomicrobiales</taxon>
        <taxon>Methylobacteriaceae</taxon>
        <taxon>Methylobacterium</taxon>
    </lineage>
</organism>
<feature type="region of interest" description="Disordered" evidence="1">
    <location>
        <begin position="286"/>
        <end position="306"/>
    </location>
</feature>
<proteinExistence type="predicted"/>
<dbReference type="Pfam" id="PF25182">
    <property type="entry name" value="NonGDSL"/>
    <property type="match status" value="1"/>
</dbReference>
<evidence type="ECO:0000313" key="6">
    <source>
        <dbReference type="Proteomes" id="UP001156881"/>
    </source>
</evidence>
<dbReference type="InterPro" id="IPR036514">
    <property type="entry name" value="SGNH_hydro_sf"/>
</dbReference>
<protein>
    <submittedName>
        <fullName evidence="4">Lysophospholipase L1-like esterase</fullName>
    </submittedName>
</protein>
<keyword evidence="2" id="KW-0732">Signal</keyword>
<dbReference type="InterPro" id="IPR051532">
    <property type="entry name" value="Ester_Hydrolysis_Enzymes"/>
</dbReference>
<accession>A0A7W6F5K2</accession>
<dbReference type="EMBL" id="JACIDN010000002">
    <property type="protein sequence ID" value="MBB3901413.1"/>
    <property type="molecule type" value="Genomic_DNA"/>
</dbReference>
<keyword evidence="6" id="KW-1185">Reference proteome</keyword>
<evidence type="ECO:0000313" key="5">
    <source>
        <dbReference type="Proteomes" id="UP000517759"/>
    </source>
</evidence>
<dbReference type="GO" id="GO:0004622">
    <property type="term" value="F:phosphatidylcholine lysophospholipase activity"/>
    <property type="evidence" value="ECO:0007669"/>
    <property type="project" value="TreeGrafter"/>
</dbReference>
<name>A0A7W6F5K2_9HYPH</name>
<dbReference type="RefSeq" id="WP_183502365.1">
    <property type="nucleotide sequence ID" value="NZ_BSPG01000003.1"/>
</dbReference>
<reference evidence="3" key="1">
    <citation type="journal article" date="2014" name="Int. J. Syst. Evol. Microbiol.">
        <title>Complete genome of a new Firmicutes species belonging to the dominant human colonic microbiota ('Ruminococcus bicirculans') reveals two chromosomes and a selective capacity to utilize plant glucans.</title>
        <authorList>
            <consortium name="NISC Comparative Sequencing Program"/>
            <person name="Wegmann U."/>
            <person name="Louis P."/>
            <person name="Goesmann A."/>
            <person name="Henrissat B."/>
            <person name="Duncan S.H."/>
            <person name="Flint H.J."/>
        </authorList>
    </citation>
    <scope>NUCLEOTIDE SEQUENCE</scope>
    <source>
        <strain evidence="3">NBRC 107710</strain>
    </source>
</reference>
<feature type="signal peptide" evidence="2">
    <location>
        <begin position="1"/>
        <end position="30"/>
    </location>
</feature>
<evidence type="ECO:0000256" key="2">
    <source>
        <dbReference type="SAM" id="SignalP"/>
    </source>
</evidence>
<dbReference type="Proteomes" id="UP001156881">
    <property type="component" value="Unassembled WGS sequence"/>
</dbReference>
<reference evidence="4 5" key="3">
    <citation type="submission" date="2020-08" db="EMBL/GenBank/DDBJ databases">
        <title>Genomic Encyclopedia of Type Strains, Phase IV (KMG-IV): sequencing the most valuable type-strain genomes for metagenomic binning, comparative biology and taxonomic classification.</title>
        <authorList>
            <person name="Goeker M."/>
        </authorList>
    </citation>
    <scope>NUCLEOTIDE SEQUENCE [LARGE SCALE GENOMIC DNA]</scope>
    <source>
        <strain evidence="4 5">DSM 24105</strain>
    </source>
</reference>
<dbReference type="PANTHER" id="PTHR30383">
    <property type="entry name" value="THIOESTERASE 1/PROTEASE 1/LYSOPHOSPHOLIPASE L1"/>
    <property type="match status" value="1"/>
</dbReference>
<evidence type="ECO:0000256" key="1">
    <source>
        <dbReference type="SAM" id="MobiDB-lite"/>
    </source>
</evidence>
<dbReference type="EMBL" id="BSPG01000003">
    <property type="protein sequence ID" value="GLS42987.1"/>
    <property type="molecule type" value="Genomic_DNA"/>
</dbReference>
<evidence type="ECO:0000313" key="4">
    <source>
        <dbReference type="EMBL" id="MBB3901413.1"/>
    </source>
</evidence>
<dbReference type="Gene3D" id="3.40.50.1110">
    <property type="entry name" value="SGNH hydrolase"/>
    <property type="match status" value="1"/>
</dbReference>
<dbReference type="SUPFAM" id="SSF52266">
    <property type="entry name" value="SGNH hydrolase"/>
    <property type="match status" value="1"/>
</dbReference>
<feature type="compositionally biased region" description="Basic and acidic residues" evidence="1">
    <location>
        <begin position="294"/>
        <end position="306"/>
    </location>
</feature>
<reference evidence="3" key="4">
    <citation type="submission" date="2023-01" db="EMBL/GenBank/DDBJ databases">
        <title>Draft genome sequence of Methylobacterium brachythecii strain NBRC 107710.</title>
        <authorList>
            <person name="Sun Q."/>
            <person name="Mori K."/>
        </authorList>
    </citation>
    <scope>NUCLEOTIDE SEQUENCE</scope>
    <source>
        <strain evidence="3">NBRC 107710</strain>
    </source>
</reference>
<gene>
    <name evidence="3" type="ORF">GCM10007884_09720</name>
    <name evidence="4" type="ORF">GGR33_000899</name>
</gene>
<dbReference type="Proteomes" id="UP000517759">
    <property type="component" value="Unassembled WGS sequence"/>
</dbReference>
<reference evidence="6" key="2">
    <citation type="journal article" date="2019" name="Int. J. Syst. Evol. Microbiol.">
        <title>The Global Catalogue of Microorganisms (GCM) 10K type strain sequencing project: providing services to taxonomists for standard genome sequencing and annotation.</title>
        <authorList>
            <consortium name="The Broad Institute Genomics Platform"/>
            <consortium name="The Broad Institute Genome Sequencing Center for Infectious Disease"/>
            <person name="Wu L."/>
            <person name="Ma J."/>
        </authorList>
    </citation>
    <scope>NUCLEOTIDE SEQUENCE [LARGE SCALE GENOMIC DNA]</scope>
    <source>
        <strain evidence="6">NBRC 107710</strain>
    </source>
</reference>
<comment type="caution">
    <text evidence="4">The sequence shown here is derived from an EMBL/GenBank/DDBJ whole genome shotgun (WGS) entry which is preliminary data.</text>
</comment>
<dbReference type="AlphaFoldDB" id="A0A7W6F5K2"/>
<feature type="chain" id="PRO_5031132913" evidence="2">
    <location>
        <begin position="31"/>
        <end position="306"/>
    </location>
</feature>
<evidence type="ECO:0000313" key="3">
    <source>
        <dbReference type="EMBL" id="GLS42987.1"/>
    </source>
</evidence>